<gene>
    <name evidence="1" type="ORF">CTAYLR_010188</name>
</gene>
<dbReference type="Proteomes" id="UP001230188">
    <property type="component" value="Unassembled WGS sequence"/>
</dbReference>
<dbReference type="InterPro" id="IPR011692">
    <property type="entry name" value="Stress_up-reg_Nod19"/>
</dbReference>
<name>A0AAD7U5Q4_9STRA</name>
<evidence type="ECO:0000313" key="1">
    <source>
        <dbReference type="EMBL" id="KAJ8598791.1"/>
    </source>
</evidence>
<sequence length="369" mass="40721">MLVALAFAAGQAQAFEWTLVRRVEQADVVSATYISQDLPVNPGGFIYTDDSATPVPFPANGPYAITGILGEIVNEMNESVPLSECYDHHWVIKRRGFQNAFCPDGPVYTFGVGAESRNTPVKFPRGYGYRMLDDDAYWGANIHLIRTQYLAGDDAAKAAKECNECYYAPGKGCLPRQNGTFSCCGDTSMAPGHCPLADDAPSVPAIYRLRYTVNYTDYAAVEPARVGVWTTPDCATYYQVLHNETHPEQLSSTSFTPPFDMEILLAIGHQHVGAINISLFVNDVFVCASYPTYGTDPNNTAGNEQGYLVKISYCYDKDDSPAPLVVRRNDTVRLDSWYWTSDDDPRIAPLPGGTHLNVMGYMFVLYSLL</sequence>
<dbReference type="Pfam" id="PF07712">
    <property type="entry name" value="SURNod19"/>
    <property type="match status" value="2"/>
</dbReference>
<keyword evidence="2" id="KW-1185">Reference proteome</keyword>
<evidence type="ECO:0000313" key="2">
    <source>
        <dbReference type="Proteomes" id="UP001230188"/>
    </source>
</evidence>
<reference evidence="1" key="1">
    <citation type="submission" date="2023-01" db="EMBL/GenBank/DDBJ databases">
        <title>Metagenome sequencing of chrysophaentin producing Chrysophaeum taylorii.</title>
        <authorList>
            <person name="Davison J."/>
            <person name="Bewley C."/>
        </authorList>
    </citation>
    <scope>NUCLEOTIDE SEQUENCE</scope>
    <source>
        <strain evidence="1">NIES-1699</strain>
    </source>
</reference>
<proteinExistence type="predicted"/>
<protein>
    <submittedName>
        <fullName evidence="1">Uncharacterized protein</fullName>
    </submittedName>
</protein>
<dbReference type="AlphaFoldDB" id="A0AAD7U5Q4"/>
<comment type="caution">
    <text evidence="1">The sequence shown here is derived from an EMBL/GenBank/DDBJ whole genome shotgun (WGS) entry which is preliminary data.</text>
</comment>
<accession>A0AAD7U5Q4</accession>
<dbReference type="PANTHER" id="PTHR33390:SF1">
    <property type="entry name" value="STRESS UP-REGULATED NOD 19 PROTEIN"/>
    <property type="match status" value="1"/>
</dbReference>
<organism evidence="1 2">
    <name type="scientific">Chrysophaeum taylorii</name>
    <dbReference type="NCBI Taxonomy" id="2483200"/>
    <lineage>
        <taxon>Eukaryota</taxon>
        <taxon>Sar</taxon>
        <taxon>Stramenopiles</taxon>
        <taxon>Ochrophyta</taxon>
        <taxon>Pelagophyceae</taxon>
        <taxon>Pelagomonadales</taxon>
        <taxon>Pelagomonadaceae</taxon>
        <taxon>Chrysophaeum</taxon>
    </lineage>
</organism>
<dbReference type="EMBL" id="JAQMWT010000643">
    <property type="protein sequence ID" value="KAJ8598791.1"/>
    <property type="molecule type" value="Genomic_DNA"/>
</dbReference>
<dbReference type="PANTHER" id="PTHR33390">
    <property type="entry name" value="STRESS UP-REGULATED NOD 19 PROTEIN"/>
    <property type="match status" value="1"/>
</dbReference>